<keyword evidence="1" id="KW-1133">Transmembrane helix</keyword>
<dbReference type="Pfam" id="PF09948">
    <property type="entry name" value="PpoB2"/>
    <property type="match status" value="1"/>
</dbReference>
<evidence type="ECO:0000256" key="1">
    <source>
        <dbReference type="SAM" id="Phobius"/>
    </source>
</evidence>
<keyword evidence="1" id="KW-0812">Transmembrane</keyword>
<feature type="transmembrane region" description="Helical" evidence="1">
    <location>
        <begin position="159"/>
        <end position="177"/>
    </location>
</feature>
<keyword evidence="3" id="KW-1185">Reference proteome</keyword>
<feature type="transmembrane region" description="Helical" evidence="1">
    <location>
        <begin position="214"/>
        <end position="244"/>
    </location>
</feature>
<dbReference type="RefSeq" id="WP_234985889.1">
    <property type="nucleotide sequence ID" value="NZ_FXAG01000004.1"/>
</dbReference>
<feature type="transmembrane region" description="Helical" evidence="1">
    <location>
        <begin position="256"/>
        <end position="274"/>
    </location>
</feature>
<accession>A0A1Y6BLD9</accession>
<dbReference type="InterPro" id="IPR018688">
    <property type="entry name" value="PpoB2-like"/>
</dbReference>
<feature type="transmembrane region" description="Helical" evidence="1">
    <location>
        <begin position="52"/>
        <end position="70"/>
    </location>
</feature>
<keyword evidence="1" id="KW-0472">Membrane</keyword>
<dbReference type="STRING" id="1123014.SAMN02745746_01205"/>
<gene>
    <name evidence="2" type="ORF">SAMN02745746_01205</name>
</gene>
<dbReference type="AlphaFoldDB" id="A0A1Y6BLD9"/>
<dbReference type="EMBL" id="FXAG01000004">
    <property type="protein sequence ID" value="SMF08616.1"/>
    <property type="molecule type" value="Genomic_DNA"/>
</dbReference>
<organism evidence="2 3">
    <name type="scientific">Pseudogulbenkiania subflava DSM 22618</name>
    <dbReference type="NCBI Taxonomy" id="1123014"/>
    <lineage>
        <taxon>Bacteria</taxon>
        <taxon>Pseudomonadati</taxon>
        <taxon>Pseudomonadota</taxon>
        <taxon>Betaproteobacteria</taxon>
        <taxon>Neisseriales</taxon>
        <taxon>Chromobacteriaceae</taxon>
        <taxon>Pseudogulbenkiania</taxon>
    </lineage>
</organism>
<feature type="transmembrane region" description="Helical" evidence="1">
    <location>
        <begin position="28"/>
        <end position="45"/>
    </location>
</feature>
<feature type="transmembrane region" description="Helical" evidence="1">
    <location>
        <begin position="116"/>
        <end position="139"/>
    </location>
</feature>
<sequence>MSINGVKQSEPAAAAVPPLRGRLRPEQWPVLLCLLGVAGLAWLALWRLSQNMPAMGMAGMAGMVMSGPMAMPWQPADFLLTWAMWATMMVGMMLPSALPMILFYQLVAGQRQSRRAAVGQAALFSSAYLLVWNGFSIAATALQWGLDQAALLTPELASANVWLGGGILMLAGIYQWLPLKQACLGHCRSPLGFIMGHWRPGAAGALRMGLLHGLYCLGCCWAVMGLLFVVGVMNLLWVALLSVFVLLEKLLPLGRWGGRLSGALLMVWGAVLWLH</sequence>
<reference evidence="3" key="1">
    <citation type="submission" date="2017-04" db="EMBL/GenBank/DDBJ databases">
        <authorList>
            <person name="Varghese N."/>
            <person name="Submissions S."/>
        </authorList>
    </citation>
    <scope>NUCLEOTIDE SEQUENCE [LARGE SCALE GENOMIC DNA]</scope>
    <source>
        <strain evidence="3">DSM 22618</strain>
    </source>
</reference>
<name>A0A1Y6BLD9_9NEIS</name>
<dbReference type="Proteomes" id="UP000192920">
    <property type="component" value="Unassembled WGS sequence"/>
</dbReference>
<proteinExistence type="predicted"/>
<evidence type="ECO:0000313" key="2">
    <source>
        <dbReference type="EMBL" id="SMF08616.1"/>
    </source>
</evidence>
<evidence type="ECO:0000313" key="3">
    <source>
        <dbReference type="Proteomes" id="UP000192920"/>
    </source>
</evidence>
<protein>
    <submittedName>
        <fullName evidence="2">Predicted metal-binding membrane protein</fullName>
    </submittedName>
</protein>
<feature type="transmembrane region" description="Helical" evidence="1">
    <location>
        <begin position="82"/>
        <end position="104"/>
    </location>
</feature>